<dbReference type="Gene3D" id="3.30.300.30">
    <property type="match status" value="1"/>
</dbReference>
<gene>
    <name evidence="3" type="ORF">ACFPFX_25320</name>
</gene>
<organism evidence="3 4">
    <name type="scientific">Streptomyces mauvecolor</name>
    <dbReference type="NCBI Taxonomy" id="58345"/>
    <lineage>
        <taxon>Bacteria</taxon>
        <taxon>Bacillati</taxon>
        <taxon>Actinomycetota</taxon>
        <taxon>Actinomycetes</taxon>
        <taxon>Kitasatosporales</taxon>
        <taxon>Streptomycetaceae</taxon>
        <taxon>Streptomyces</taxon>
    </lineage>
</organism>
<dbReference type="RefSeq" id="WP_344379503.1">
    <property type="nucleotide sequence ID" value="NZ_BAAASQ010000029.1"/>
</dbReference>
<reference evidence="4" key="1">
    <citation type="journal article" date="2019" name="Int. J. Syst. Evol. Microbiol.">
        <title>The Global Catalogue of Microorganisms (GCM) 10K type strain sequencing project: providing services to taxonomists for standard genome sequencing and annotation.</title>
        <authorList>
            <consortium name="The Broad Institute Genomics Platform"/>
            <consortium name="The Broad Institute Genome Sequencing Center for Infectious Disease"/>
            <person name="Wu L."/>
            <person name="Ma J."/>
        </authorList>
    </citation>
    <scope>NUCLEOTIDE SEQUENCE [LARGE SCALE GENOMIC DNA]</scope>
    <source>
        <strain evidence="4">CCM 7224</strain>
    </source>
</reference>
<dbReference type="InterPro" id="IPR001242">
    <property type="entry name" value="Condensation_dom"/>
</dbReference>
<feature type="domain" description="Condensation" evidence="2">
    <location>
        <begin position="56"/>
        <end position="343"/>
    </location>
</feature>
<dbReference type="Pfam" id="PF00668">
    <property type="entry name" value="Condensation"/>
    <property type="match status" value="1"/>
</dbReference>
<dbReference type="PANTHER" id="PTHR45527:SF1">
    <property type="entry name" value="FATTY ACID SYNTHASE"/>
    <property type="match status" value="1"/>
</dbReference>
<dbReference type="SUPFAM" id="SSF56801">
    <property type="entry name" value="Acetyl-CoA synthetase-like"/>
    <property type="match status" value="1"/>
</dbReference>
<name>A0ABV9UST7_9ACTN</name>
<dbReference type="EMBL" id="JBHSIZ010000031">
    <property type="protein sequence ID" value="MFC4959616.1"/>
    <property type="molecule type" value="Genomic_DNA"/>
</dbReference>
<keyword evidence="4" id="KW-1185">Reference proteome</keyword>
<dbReference type="InterPro" id="IPR045851">
    <property type="entry name" value="AMP-bd_C_sf"/>
</dbReference>
<evidence type="ECO:0000313" key="4">
    <source>
        <dbReference type="Proteomes" id="UP001595834"/>
    </source>
</evidence>
<evidence type="ECO:0000256" key="1">
    <source>
        <dbReference type="SAM" id="MobiDB-lite"/>
    </source>
</evidence>
<comment type="caution">
    <text evidence="3">The sequence shown here is derived from an EMBL/GenBank/DDBJ whole genome shotgun (WGS) entry which is preliminary data.</text>
</comment>
<dbReference type="Proteomes" id="UP001595834">
    <property type="component" value="Unassembled WGS sequence"/>
</dbReference>
<dbReference type="PANTHER" id="PTHR45527">
    <property type="entry name" value="NONRIBOSOMAL PEPTIDE SYNTHETASE"/>
    <property type="match status" value="1"/>
</dbReference>
<sequence>MHHLPEPSPSPASVTRSGPLTWVQQWHWFEHTIPAPRRVNPTPLADHCHVPPPATVADVHRALASLTARHEALRTTVDPLRPIQHVHRADWAPLPVDCVDVPAADADTLEAATAALAALPIDPERNPPWRARVLLVAGAPRAVLVAAHHIVIDGWGLAVLIGQLHDQLRGEPAPAEAPVHPLDMAAAQHPGHARAAERAWLTRLASNPTGVLGPFGGTEKGVGRHRLQHRSVDAYDDLDRVARRHRVSPEVVMLAALAHDVATRTGEHRFLASVVVSNRARAALRSSIGVRALTVPVQIDLRPGAAFGEVVASVAAASAAAYRHGQWCPAELVAAQARMDRRRGVVTVPTIEYNCYAWPRDYLVPAYNSPPDGPATWISSAPDEPCDTLYLDLSRDAGVVTLDVTVGDHLLDTEQAMALPVRLCGLLRAVAEGAECRVPAHPLTPAAAGWWRAPQGWVCLPEVEGVLRGHPGVLDVTVTPSGDTAGEGEEPHLVVHARVAPDVTSDDLHGHVLDRLGEVPGLVAPRRYVLSPAGLESGRSPTATGGAGTPSRPHLTGPERALAAAVAAVGPGGGSFDSLAAVDMNRCLADHGVTLVAVPRLLALLHQSGFTGIASDELAGTASLGRLAAALEPLPPRAPRGGETSP</sequence>
<dbReference type="SUPFAM" id="SSF52777">
    <property type="entry name" value="CoA-dependent acyltransferases"/>
    <property type="match status" value="2"/>
</dbReference>
<evidence type="ECO:0000313" key="3">
    <source>
        <dbReference type="EMBL" id="MFC4959616.1"/>
    </source>
</evidence>
<dbReference type="Gene3D" id="3.30.559.10">
    <property type="entry name" value="Chloramphenicol acetyltransferase-like domain"/>
    <property type="match status" value="1"/>
</dbReference>
<evidence type="ECO:0000259" key="2">
    <source>
        <dbReference type="Pfam" id="PF00668"/>
    </source>
</evidence>
<accession>A0ABV9UST7</accession>
<dbReference type="Gene3D" id="3.30.559.30">
    <property type="entry name" value="Nonribosomal peptide synthetase, condensation domain"/>
    <property type="match status" value="1"/>
</dbReference>
<dbReference type="InterPro" id="IPR023213">
    <property type="entry name" value="CAT-like_dom_sf"/>
</dbReference>
<proteinExistence type="predicted"/>
<feature type="region of interest" description="Disordered" evidence="1">
    <location>
        <begin position="533"/>
        <end position="554"/>
    </location>
</feature>
<protein>
    <submittedName>
        <fullName evidence="3">Condensation domain-containing protein</fullName>
    </submittedName>
</protein>